<dbReference type="Pfam" id="PF22700">
    <property type="entry name" value="MVD-like_N"/>
    <property type="match status" value="1"/>
</dbReference>
<proteinExistence type="inferred from homology"/>
<keyword evidence="7" id="KW-0456">Lyase</keyword>
<evidence type="ECO:0000259" key="8">
    <source>
        <dbReference type="Pfam" id="PF18376"/>
    </source>
</evidence>
<dbReference type="Gene3D" id="3.30.230.10">
    <property type="match status" value="1"/>
</dbReference>
<dbReference type="AlphaFoldDB" id="A0A0C2D3Z3"/>
<evidence type="ECO:0000256" key="1">
    <source>
        <dbReference type="ARBA" id="ARBA00008831"/>
    </source>
</evidence>
<dbReference type="EMBL" id="JMCC02000066">
    <property type="protein sequence ID" value="KIG14817.1"/>
    <property type="molecule type" value="Genomic_DNA"/>
</dbReference>
<evidence type="ECO:0000313" key="10">
    <source>
        <dbReference type="EMBL" id="KIG14817.1"/>
    </source>
</evidence>
<keyword evidence="4" id="KW-0547">Nucleotide-binding</keyword>
<organism evidence="10 11">
    <name type="scientific">Enhygromyxa salina</name>
    <dbReference type="NCBI Taxonomy" id="215803"/>
    <lineage>
        <taxon>Bacteria</taxon>
        <taxon>Pseudomonadati</taxon>
        <taxon>Myxococcota</taxon>
        <taxon>Polyangia</taxon>
        <taxon>Nannocystales</taxon>
        <taxon>Nannocystaceae</taxon>
        <taxon>Enhygromyxa</taxon>
    </lineage>
</organism>
<dbReference type="GO" id="GO:0019287">
    <property type="term" value="P:isopentenyl diphosphate biosynthetic process, mevalonate pathway"/>
    <property type="evidence" value="ECO:0007669"/>
    <property type="project" value="InterPro"/>
</dbReference>
<dbReference type="RefSeq" id="WP_052553044.1">
    <property type="nucleotide sequence ID" value="NZ_JMCC02000066.1"/>
</dbReference>
<dbReference type="InterPro" id="IPR036554">
    <property type="entry name" value="GHMP_kinase_C_sf"/>
</dbReference>
<dbReference type="Proteomes" id="UP000031599">
    <property type="component" value="Unassembled WGS sequence"/>
</dbReference>
<evidence type="ECO:0000256" key="3">
    <source>
        <dbReference type="ARBA" id="ARBA00022516"/>
    </source>
</evidence>
<sequence>MSQPRPCRATAHSNIALVKYWGKRDGDDPALNLPAVGSLSMTLDVLRSETLVSPAQADGFELDGAQIGGKPAAKVFAHLDRVWRLADLNGARPPCSVRSTNHLPTAAGLASSASGFAALTIAAAGSFGICDQLDGPARAQLSAWARMGSGSAARSLWGGFVRLDAGSRGDGSDCLARQLHGADHWDLKLLVVHTARGAKQVGSTGGMESSRLTSPYYPAWVETSPADLDAAQTSLAARAFEPLGAVMEHSCFKMHACMLATQPPLMYWNGATLEVIRAVWSIREAGGPRGFVTSDAGPHVKVLCESAHAAALAQQLREVAGVHEVQIVAPGPDASLELL</sequence>
<dbReference type="Pfam" id="PF18376">
    <property type="entry name" value="MDD_C"/>
    <property type="match status" value="1"/>
</dbReference>
<evidence type="ECO:0000256" key="2">
    <source>
        <dbReference type="ARBA" id="ARBA00012296"/>
    </source>
</evidence>
<dbReference type="EC" id="4.1.1.33" evidence="2"/>
<comment type="caution">
    <text evidence="10">The sequence shown here is derived from an EMBL/GenBank/DDBJ whole genome shotgun (WGS) entry which is preliminary data.</text>
</comment>
<protein>
    <recommendedName>
        <fullName evidence="2">diphosphomevalonate decarboxylase</fullName>
        <ecNumber evidence="2">4.1.1.33</ecNumber>
    </recommendedName>
</protein>
<evidence type="ECO:0000256" key="4">
    <source>
        <dbReference type="ARBA" id="ARBA00022741"/>
    </source>
</evidence>
<dbReference type="InterPro" id="IPR041431">
    <property type="entry name" value="Mvd1_C"/>
</dbReference>
<dbReference type="NCBIfam" id="TIGR01240">
    <property type="entry name" value="mevDPdecarb"/>
    <property type="match status" value="1"/>
</dbReference>
<gene>
    <name evidence="10" type="ORF">DB30_06403</name>
</gene>
<evidence type="ECO:0000256" key="6">
    <source>
        <dbReference type="ARBA" id="ARBA00023098"/>
    </source>
</evidence>
<dbReference type="GO" id="GO:0004163">
    <property type="term" value="F:diphosphomevalonate decarboxylase activity"/>
    <property type="evidence" value="ECO:0007669"/>
    <property type="project" value="UniProtKB-EC"/>
</dbReference>
<feature type="domain" description="Diphosphomevalonate decarboxylase-like N-terminal" evidence="9">
    <location>
        <begin position="11"/>
        <end position="176"/>
    </location>
</feature>
<evidence type="ECO:0000313" key="11">
    <source>
        <dbReference type="Proteomes" id="UP000031599"/>
    </source>
</evidence>
<keyword evidence="3" id="KW-0444">Lipid biosynthesis</keyword>
<feature type="domain" description="Mvd1 C-terminal" evidence="8">
    <location>
        <begin position="191"/>
        <end position="321"/>
    </location>
</feature>
<dbReference type="InterPro" id="IPR020568">
    <property type="entry name" value="Ribosomal_Su5_D2-typ_SF"/>
</dbReference>
<name>A0A0C2D3Z3_9BACT</name>
<evidence type="ECO:0000256" key="5">
    <source>
        <dbReference type="ARBA" id="ARBA00022840"/>
    </source>
</evidence>
<evidence type="ECO:0000256" key="7">
    <source>
        <dbReference type="ARBA" id="ARBA00023239"/>
    </source>
</evidence>
<reference evidence="10 11" key="1">
    <citation type="submission" date="2014-12" db="EMBL/GenBank/DDBJ databases">
        <title>Genome assembly of Enhygromyxa salina DSM 15201.</title>
        <authorList>
            <person name="Sharma G."/>
            <person name="Subramanian S."/>
        </authorList>
    </citation>
    <scope>NUCLEOTIDE SEQUENCE [LARGE SCALE GENOMIC DNA]</scope>
    <source>
        <strain evidence="10 11">DSM 15201</strain>
    </source>
</reference>
<dbReference type="PANTHER" id="PTHR10977:SF3">
    <property type="entry name" value="DIPHOSPHOMEVALONATE DECARBOXYLASE"/>
    <property type="match status" value="1"/>
</dbReference>
<keyword evidence="5" id="KW-0067">ATP-binding</keyword>
<dbReference type="InterPro" id="IPR053859">
    <property type="entry name" value="MVD-like_N"/>
</dbReference>
<keyword evidence="6" id="KW-0443">Lipid metabolism</keyword>
<dbReference type="GO" id="GO:0005829">
    <property type="term" value="C:cytosol"/>
    <property type="evidence" value="ECO:0007669"/>
    <property type="project" value="InterPro"/>
</dbReference>
<dbReference type="SUPFAM" id="SSF55060">
    <property type="entry name" value="GHMP Kinase, C-terminal domain"/>
    <property type="match status" value="1"/>
</dbReference>
<dbReference type="GO" id="GO:0005524">
    <property type="term" value="F:ATP binding"/>
    <property type="evidence" value="ECO:0007669"/>
    <property type="project" value="UniProtKB-KW"/>
</dbReference>
<dbReference type="Gene3D" id="3.30.70.890">
    <property type="entry name" value="GHMP kinase, C-terminal domain"/>
    <property type="match status" value="1"/>
</dbReference>
<comment type="similarity">
    <text evidence="1">Belongs to the diphosphomevalonate decarboxylase family.</text>
</comment>
<dbReference type="InterPro" id="IPR014721">
    <property type="entry name" value="Ribsml_uS5_D2-typ_fold_subgr"/>
</dbReference>
<evidence type="ECO:0000259" key="9">
    <source>
        <dbReference type="Pfam" id="PF22700"/>
    </source>
</evidence>
<dbReference type="InterPro" id="IPR005935">
    <property type="entry name" value="Mev_decarb"/>
</dbReference>
<dbReference type="PANTHER" id="PTHR10977">
    <property type="entry name" value="DIPHOSPHOMEVALONATE DECARBOXYLASE"/>
    <property type="match status" value="1"/>
</dbReference>
<dbReference type="InterPro" id="IPR029765">
    <property type="entry name" value="Mev_diP_decarb"/>
</dbReference>
<accession>A0A0C2D3Z3</accession>
<dbReference type="PIRSF" id="PIRSF015950">
    <property type="entry name" value="Mev_P_decrbx"/>
    <property type="match status" value="1"/>
</dbReference>
<dbReference type="SUPFAM" id="SSF54211">
    <property type="entry name" value="Ribosomal protein S5 domain 2-like"/>
    <property type="match status" value="1"/>
</dbReference>